<dbReference type="Proteomes" id="UP000306416">
    <property type="component" value="Unassembled WGS sequence"/>
</dbReference>
<comment type="caution">
    <text evidence="1">The sequence shown here is derived from an EMBL/GenBank/DDBJ whole genome shotgun (WGS) entry which is preliminary data.</text>
</comment>
<dbReference type="RefSeq" id="WP_135871831.1">
    <property type="nucleotide sequence ID" value="NZ_SRSC01000004.1"/>
</dbReference>
<dbReference type="EMBL" id="SRSC01000004">
    <property type="protein sequence ID" value="TGU70629.1"/>
    <property type="molecule type" value="Genomic_DNA"/>
</dbReference>
<protein>
    <recommendedName>
        <fullName evidence="3">Tetratricopeptide repeat protein</fullName>
    </recommendedName>
</protein>
<evidence type="ECO:0000313" key="1">
    <source>
        <dbReference type="EMBL" id="TGU70629.1"/>
    </source>
</evidence>
<reference evidence="1 2" key="1">
    <citation type="submission" date="2019-04" db="EMBL/GenBank/DDBJ databases">
        <title>Geobacter oryzae sp. nov., ferric-reducing bacteria isolated from paddy soil.</title>
        <authorList>
            <person name="Xu Z."/>
            <person name="Masuda Y."/>
            <person name="Itoh H."/>
            <person name="Senoo K."/>
        </authorList>
    </citation>
    <scope>NUCLEOTIDE SEQUENCE [LARGE SCALE GENOMIC DNA]</scope>
    <source>
        <strain evidence="1 2">Red111</strain>
    </source>
</reference>
<gene>
    <name evidence="1" type="ORF">E4633_16635</name>
</gene>
<evidence type="ECO:0008006" key="3">
    <source>
        <dbReference type="Google" id="ProtNLM"/>
    </source>
</evidence>
<evidence type="ECO:0000313" key="2">
    <source>
        <dbReference type="Proteomes" id="UP000306416"/>
    </source>
</evidence>
<accession>A0A4S1CBB0</accession>
<dbReference type="PROSITE" id="PS51257">
    <property type="entry name" value="PROKAR_LIPOPROTEIN"/>
    <property type="match status" value="1"/>
</dbReference>
<dbReference type="AlphaFoldDB" id="A0A4S1CBB0"/>
<dbReference type="Gene3D" id="1.25.40.10">
    <property type="entry name" value="Tetratricopeptide repeat domain"/>
    <property type="match status" value="1"/>
</dbReference>
<proteinExistence type="predicted"/>
<dbReference type="InterPro" id="IPR011990">
    <property type="entry name" value="TPR-like_helical_dom_sf"/>
</dbReference>
<sequence length="71" mass="7911">MKRLLLVAMLVLAAAGCSGDKSKELYDTAQFEEKQNNREHAKQLYQEIVDKHPDSPVAKQAKERLTALGGK</sequence>
<keyword evidence="2" id="KW-1185">Reference proteome</keyword>
<organism evidence="1 2">
    <name type="scientific">Geomonas terrae</name>
    <dbReference type="NCBI Taxonomy" id="2562681"/>
    <lineage>
        <taxon>Bacteria</taxon>
        <taxon>Pseudomonadati</taxon>
        <taxon>Thermodesulfobacteriota</taxon>
        <taxon>Desulfuromonadia</taxon>
        <taxon>Geobacterales</taxon>
        <taxon>Geobacteraceae</taxon>
        <taxon>Geomonas</taxon>
    </lineage>
</organism>
<name>A0A4S1CBB0_9BACT</name>